<sequence length="67" mass="8018">MWTAFEQDKTKHDFANSIRICRKLYELEDYRRLLENINMRIDDAEMVNIVLTAVGGSHRNCVKRFIE</sequence>
<dbReference type="Proteomes" id="UP000198211">
    <property type="component" value="Unassembled WGS sequence"/>
</dbReference>
<dbReference type="EMBL" id="NBNE01000677">
    <property type="protein sequence ID" value="OWZ17883.1"/>
    <property type="molecule type" value="Genomic_DNA"/>
</dbReference>
<keyword evidence="2" id="KW-1185">Reference proteome</keyword>
<name>A0A225WJK9_9STRA</name>
<proteinExistence type="predicted"/>
<accession>A0A225WJK9</accession>
<dbReference type="AlphaFoldDB" id="A0A225WJK9"/>
<organism evidence="1 2">
    <name type="scientific">Phytophthora megakarya</name>
    <dbReference type="NCBI Taxonomy" id="4795"/>
    <lineage>
        <taxon>Eukaryota</taxon>
        <taxon>Sar</taxon>
        <taxon>Stramenopiles</taxon>
        <taxon>Oomycota</taxon>
        <taxon>Peronosporomycetes</taxon>
        <taxon>Peronosporales</taxon>
        <taxon>Peronosporaceae</taxon>
        <taxon>Phytophthora</taxon>
    </lineage>
</organism>
<protein>
    <submittedName>
        <fullName evidence="1">Uncharacterized protein</fullName>
    </submittedName>
</protein>
<evidence type="ECO:0000313" key="1">
    <source>
        <dbReference type="EMBL" id="OWZ17883.1"/>
    </source>
</evidence>
<comment type="caution">
    <text evidence="1">The sequence shown here is derived from an EMBL/GenBank/DDBJ whole genome shotgun (WGS) entry which is preliminary data.</text>
</comment>
<gene>
    <name evidence="1" type="ORF">PHMEG_0008113</name>
</gene>
<evidence type="ECO:0000313" key="2">
    <source>
        <dbReference type="Proteomes" id="UP000198211"/>
    </source>
</evidence>
<reference evidence="2" key="1">
    <citation type="submission" date="2017-03" db="EMBL/GenBank/DDBJ databases">
        <title>Phytopthora megakarya and P. palmivora, two closely related causual agents of cacao black pod achieved similar genome size and gene model numbers by different mechanisms.</title>
        <authorList>
            <person name="Ali S."/>
            <person name="Shao J."/>
            <person name="Larry D.J."/>
            <person name="Kronmiller B."/>
            <person name="Shen D."/>
            <person name="Strem M.D."/>
            <person name="Melnick R.L."/>
            <person name="Guiltinan M.J."/>
            <person name="Tyler B.M."/>
            <person name="Meinhardt L.W."/>
            <person name="Bailey B.A."/>
        </authorList>
    </citation>
    <scope>NUCLEOTIDE SEQUENCE [LARGE SCALE GENOMIC DNA]</scope>
    <source>
        <strain evidence="2">zdho120</strain>
    </source>
</reference>